<name>A0A0E9RFJ6_ANGAN</name>
<dbReference type="EMBL" id="GBXM01080985">
    <property type="protein sequence ID" value="JAH27592.1"/>
    <property type="molecule type" value="Transcribed_RNA"/>
</dbReference>
<reference evidence="2" key="2">
    <citation type="journal article" date="2015" name="Fish Shellfish Immunol.">
        <title>Early steps in the European eel (Anguilla anguilla)-Vibrio vulnificus interaction in the gills: Role of the RtxA13 toxin.</title>
        <authorList>
            <person name="Callol A."/>
            <person name="Pajuelo D."/>
            <person name="Ebbesson L."/>
            <person name="Teles M."/>
            <person name="MacKenzie S."/>
            <person name="Amaro C."/>
        </authorList>
    </citation>
    <scope>NUCLEOTIDE SEQUENCE</scope>
</reference>
<evidence type="ECO:0000313" key="2">
    <source>
        <dbReference type="EMBL" id="JAH27592.1"/>
    </source>
</evidence>
<protein>
    <submittedName>
        <fullName evidence="2">Uncharacterized protein</fullName>
    </submittedName>
</protein>
<feature type="compositionally biased region" description="Basic and acidic residues" evidence="1">
    <location>
        <begin position="1"/>
        <end position="19"/>
    </location>
</feature>
<reference evidence="2" key="1">
    <citation type="submission" date="2014-11" db="EMBL/GenBank/DDBJ databases">
        <authorList>
            <person name="Amaro Gonzalez C."/>
        </authorList>
    </citation>
    <scope>NUCLEOTIDE SEQUENCE</scope>
</reference>
<accession>A0A0E9RFJ6</accession>
<evidence type="ECO:0000256" key="1">
    <source>
        <dbReference type="SAM" id="MobiDB-lite"/>
    </source>
</evidence>
<feature type="compositionally biased region" description="Polar residues" evidence="1">
    <location>
        <begin position="26"/>
        <end position="42"/>
    </location>
</feature>
<proteinExistence type="predicted"/>
<feature type="region of interest" description="Disordered" evidence="1">
    <location>
        <begin position="1"/>
        <end position="42"/>
    </location>
</feature>
<organism evidence="2">
    <name type="scientific">Anguilla anguilla</name>
    <name type="common">European freshwater eel</name>
    <name type="synonym">Muraena anguilla</name>
    <dbReference type="NCBI Taxonomy" id="7936"/>
    <lineage>
        <taxon>Eukaryota</taxon>
        <taxon>Metazoa</taxon>
        <taxon>Chordata</taxon>
        <taxon>Craniata</taxon>
        <taxon>Vertebrata</taxon>
        <taxon>Euteleostomi</taxon>
        <taxon>Actinopterygii</taxon>
        <taxon>Neopterygii</taxon>
        <taxon>Teleostei</taxon>
        <taxon>Anguilliformes</taxon>
        <taxon>Anguillidae</taxon>
        <taxon>Anguilla</taxon>
    </lineage>
</organism>
<dbReference type="AlphaFoldDB" id="A0A0E9RFJ6"/>
<sequence>MADFPPDPHKRTGKGERLQLRGFRTDTFTSGQTTLAASSSKTPSLDCWLTNDALND</sequence>